<dbReference type="InterPro" id="IPR006860">
    <property type="entry name" value="FecR"/>
</dbReference>
<gene>
    <name evidence="5" type="ORF">DWW24_14095</name>
    <name evidence="4" type="ORF">DWW57_13095</name>
    <name evidence="6" type="ORF">DXA53_12980</name>
</gene>
<keyword evidence="1" id="KW-0472">Membrane</keyword>
<dbReference type="Proteomes" id="UP000284434">
    <property type="component" value="Unassembled WGS sequence"/>
</dbReference>
<dbReference type="Pfam" id="PF16344">
    <property type="entry name" value="FecR_C"/>
    <property type="match status" value="1"/>
</dbReference>
<dbReference type="GeneID" id="61274617"/>
<dbReference type="PANTHER" id="PTHR30273:SF2">
    <property type="entry name" value="PROTEIN FECR"/>
    <property type="match status" value="1"/>
</dbReference>
<dbReference type="AlphaFoldDB" id="A0A412WA13"/>
<feature type="transmembrane region" description="Helical" evidence="1">
    <location>
        <begin position="83"/>
        <end position="103"/>
    </location>
</feature>
<name>A0A412WA13_9BACT</name>
<dbReference type="InterPro" id="IPR032508">
    <property type="entry name" value="FecR_C"/>
</dbReference>
<dbReference type="Gene3D" id="2.60.120.1440">
    <property type="match status" value="1"/>
</dbReference>
<evidence type="ECO:0000313" key="6">
    <source>
        <dbReference type="EMBL" id="RGY05393.1"/>
    </source>
</evidence>
<dbReference type="Proteomes" id="UP000283426">
    <property type="component" value="Unassembled WGS sequence"/>
</dbReference>
<protein>
    <submittedName>
        <fullName evidence="5">FecR family protein</fullName>
    </submittedName>
</protein>
<dbReference type="EMBL" id="QRYW01000031">
    <property type="protein sequence ID" value="RGV22753.1"/>
    <property type="molecule type" value="Genomic_DNA"/>
</dbReference>
<evidence type="ECO:0000313" key="7">
    <source>
        <dbReference type="Proteomes" id="UP000283426"/>
    </source>
</evidence>
<dbReference type="RefSeq" id="WP_013611633.1">
    <property type="nucleotide sequence ID" value="NZ_BAABYK010000001.1"/>
</dbReference>
<sequence length="388" mass="44466">MGVKNDITIIRLILGHWAGKLSEPEKKELDNWLAQSEKHRIYFQKWCDDERQNELLSKIGCYDPGEGWQQVVRKRNMRRNRRWWLVAAASVAILFGGLAVYRYSKIPVSLPLASEETSIYPGKRMARLITPSGETVLLDTLRQTDTQQMKLHNDQGRVVIQAACGDANGDQPVYHCLEVPRGGEFSFLLPDSTTVFLNAESRLRFPDRFVPGSERIVYLSGEAYFDVKRDPRSPFLVCLEHSAVKVTGTSFNVKAYPDDTNEATTLISGTVSMGIGTTEQWIVLKPGEQGYYDATRKTLLQQTVDVNYYTAWKDGVFAFYRQPLEEVMKTLGCWYLFDTHYQNEALKSILYTGKINRHASIREVLHTFELMDELTFDIKGKEVIVRRK</sequence>
<keyword evidence="1" id="KW-0812">Transmembrane</keyword>
<evidence type="ECO:0000256" key="1">
    <source>
        <dbReference type="SAM" id="Phobius"/>
    </source>
</evidence>
<dbReference type="Pfam" id="PF04773">
    <property type="entry name" value="FecR"/>
    <property type="match status" value="1"/>
</dbReference>
<dbReference type="Proteomes" id="UP000284243">
    <property type="component" value="Unassembled WGS sequence"/>
</dbReference>
<dbReference type="InterPro" id="IPR012373">
    <property type="entry name" value="Ferrdict_sens_TM"/>
</dbReference>
<feature type="domain" description="FecR protein" evidence="2">
    <location>
        <begin position="179"/>
        <end position="271"/>
    </location>
</feature>
<accession>A0A412WA13</accession>
<dbReference type="EMBL" id="QRYC01000019">
    <property type="protein sequence ID" value="RGU55292.1"/>
    <property type="molecule type" value="Genomic_DNA"/>
</dbReference>
<comment type="caution">
    <text evidence="5">The sequence shown here is derived from an EMBL/GenBank/DDBJ whole genome shotgun (WGS) entry which is preliminary data.</text>
</comment>
<evidence type="ECO:0000259" key="3">
    <source>
        <dbReference type="Pfam" id="PF16344"/>
    </source>
</evidence>
<evidence type="ECO:0000313" key="4">
    <source>
        <dbReference type="EMBL" id="RGU55292.1"/>
    </source>
</evidence>
<evidence type="ECO:0000313" key="9">
    <source>
        <dbReference type="Proteomes" id="UP000284434"/>
    </source>
</evidence>
<dbReference type="GO" id="GO:0016989">
    <property type="term" value="F:sigma factor antagonist activity"/>
    <property type="evidence" value="ECO:0007669"/>
    <property type="project" value="TreeGrafter"/>
</dbReference>
<proteinExistence type="predicted"/>
<evidence type="ECO:0000313" key="5">
    <source>
        <dbReference type="EMBL" id="RGV22753.1"/>
    </source>
</evidence>
<dbReference type="EMBL" id="QSCO01000018">
    <property type="protein sequence ID" value="RGY05393.1"/>
    <property type="molecule type" value="Genomic_DNA"/>
</dbReference>
<evidence type="ECO:0000259" key="2">
    <source>
        <dbReference type="Pfam" id="PF04773"/>
    </source>
</evidence>
<feature type="domain" description="Protein FecR C-terminal" evidence="3">
    <location>
        <begin position="317"/>
        <end position="385"/>
    </location>
</feature>
<keyword evidence="1" id="KW-1133">Transmembrane helix</keyword>
<evidence type="ECO:0000313" key="8">
    <source>
        <dbReference type="Proteomes" id="UP000284243"/>
    </source>
</evidence>
<organism evidence="5 7">
    <name type="scientific">Odoribacter splanchnicus</name>
    <dbReference type="NCBI Taxonomy" id="28118"/>
    <lineage>
        <taxon>Bacteria</taxon>
        <taxon>Pseudomonadati</taxon>
        <taxon>Bacteroidota</taxon>
        <taxon>Bacteroidia</taxon>
        <taxon>Bacteroidales</taxon>
        <taxon>Odoribacteraceae</taxon>
        <taxon>Odoribacter</taxon>
    </lineage>
</organism>
<reference evidence="7 8" key="1">
    <citation type="submission" date="2018-08" db="EMBL/GenBank/DDBJ databases">
        <title>A genome reference for cultivated species of the human gut microbiota.</title>
        <authorList>
            <person name="Zou Y."/>
            <person name="Xue W."/>
            <person name="Luo G."/>
        </authorList>
    </citation>
    <scope>NUCLEOTIDE SEQUENCE [LARGE SCALE GENOMIC DNA]</scope>
    <source>
        <strain evidence="5 7">AF14-6AC</strain>
        <strain evidence="4 8">AF16-14</strain>
        <strain evidence="6 9">OF03-11</strain>
    </source>
</reference>
<dbReference type="PANTHER" id="PTHR30273">
    <property type="entry name" value="PERIPLASMIC SIGNAL SENSOR AND SIGMA FACTOR ACTIVATOR FECR-RELATED"/>
    <property type="match status" value="1"/>
</dbReference>
<dbReference type="Gene3D" id="3.55.50.30">
    <property type="match status" value="1"/>
</dbReference>